<comment type="caution">
    <text evidence="2">The sequence shown here is derived from an EMBL/GenBank/DDBJ whole genome shotgun (WGS) entry which is preliminary data.</text>
</comment>
<feature type="transmembrane region" description="Helical" evidence="1">
    <location>
        <begin position="109"/>
        <end position="129"/>
    </location>
</feature>
<feature type="transmembrane region" description="Helical" evidence="1">
    <location>
        <begin position="16"/>
        <end position="37"/>
    </location>
</feature>
<dbReference type="PATRIC" id="fig|1423729.3.peg.661"/>
<feature type="transmembrane region" description="Helical" evidence="1">
    <location>
        <begin position="86"/>
        <end position="103"/>
    </location>
</feature>
<dbReference type="STRING" id="1423729.FC80_GL000654"/>
<evidence type="ECO:0000256" key="1">
    <source>
        <dbReference type="SAM" id="Phobius"/>
    </source>
</evidence>
<organism evidence="2 3">
    <name type="scientific">Liquorilactobacillus cacaonum DSM 21116</name>
    <dbReference type="NCBI Taxonomy" id="1423729"/>
    <lineage>
        <taxon>Bacteria</taxon>
        <taxon>Bacillati</taxon>
        <taxon>Bacillota</taxon>
        <taxon>Bacilli</taxon>
        <taxon>Lactobacillales</taxon>
        <taxon>Lactobacillaceae</taxon>
        <taxon>Liquorilactobacillus</taxon>
    </lineage>
</organism>
<evidence type="ECO:0000313" key="3">
    <source>
        <dbReference type="Proteomes" id="UP000051131"/>
    </source>
</evidence>
<protein>
    <recommendedName>
        <fullName evidence="4">Membrane protein 6-pyruvoyl-tetrahydropterin synthase-related domain-containing protein</fullName>
    </recommendedName>
</protein>
<keyword evidence="1" id="KW-0472">Membrane</keyword>
<name>A0A0R2CGA2_9LACO</name>
<evidence type="ECO:0000313" key="2">
    <source>
        <dbReference type="EMBL" id="KRM90664.1"/>
    </source>
</evidence>
<feature type="transmembrane region" description="Helical" evidence="1">
    <location>
        <begin position="354"/>
        <end position="376"/>
    </location>
</feature>
<feature type="transmembrane region" description="Helical" evidence="1">
    <location>
        <begin position="235"/>
        <end position="256"/>
    </location>
</feature>
<feature type="transmembrane region" description="Helical" evidence="1">
    <location>
        <begin position="388"/>
        <end position="409"/>
    </location>
</feature>
<keyword evidence="1" id="KW-0812">Transmembrane</keyword>
<accession>A0A0R2CGA2</accession>
<proteinExistence type="predicted"/>
<feature type="transmembrane region" description="Helical" evidence="1">
    <location>
        <begin position="557"/>
        <end position="577"/>
    </location>
</feature>
<dbReference type="Proteomes" id="UP000051131">
    <property type="component" value="Unassembled WGS sequence"/>
</dbReference>
<keyword evidence="3" id="KW-1185">Reference proteome</keyword>
<gene>
    <name evidence="2" type="ORF">FC80_GL000654</name>
</gene>
<feature type="transmembrane region" description="Helical" evidence="1">
    <location>
        <begin position="292"/>
        <end position="310"/>
    </location>
</feature>
<dbReference type="AlphaFoldDB" id="A0A0R2CGA2"/>
<feature type="transmembrane region" description="Helical" evidence="1">
    <location>
        <begin position="322"/>
        <end position="342"/>
    </location>
</feature>
<evidence type="ECO:0008006" key="4">
    <source>
        <dbReference type="Google" id="ProtNLM"/>
    </source>
</evidence>
<sequence length="588" mass="68222">MLRGATILLGRLEKRYPWLGLQLFFFVLSILSIYIFSHRGILYDADDLKFHVDRINGLYQAIMNNNSILMMPSFKDFKNVGDMVQSFYPMVTLLPFVFFRFIFFNPVFALYAGLVFFTYIGFLTAYLAMFKFSKNILQSASFALIYNLSIYHLTDLFIRFDLGEWLALIFYPIAIYGFFNIFFEDGKNYNWAVVGLSLVAYSHILATLFLVAVAIVMLIIAIARKNFLLETSFNIAKGIGLFSLQILFTIYPLVLLTLRNHIHFPTRYNLMVSPGGELASLGTFISESANNQLNRSLGVILIIIVIGGFLKLRKMPIVYKYSFLFMCITALLTTSLFPWYLLQKTPIAIIQFPWRLLGVSGFFMAVVGSWLVDEIAKEVLQKKIKNRYIYGILIMLSLPSLSAEFYTFYQKSQSDQLITNSYQQENSKNYSITSAAFSKYFGKFRNSSDNTDYYTKSAFAHKVSIQRRVIYFEDQTQNKLTNTKFENNKLTFYLNSEKKQTVDIPIIYYRGINYQLSVNNKKEVINTSRRGTMKFFVSKGTNKVVLKIKENFIENSFIVISLFMWFGYIVKSLFNLLKKKRKSKDEKK</sequence>
<keyword evidence="1" id="KW-1133">Transmembrane helix</keyword>
<dbReference type="EMBL" id="AYZE01000014">
    <property type="protein sequence ID" value="KRM90664.1"/>
    <property type="molecule type" value="Genomic_DNA"/>
</dbReference>
<feature type="transmembrane region" description="Helical" evidence="1">
    <location>
        <begin position="136"/>
        <end position="153"/>
    </location>
</feature>
<reference evidence="2 3" key="1">
    <citation type="journal article" date="2015" name="Genome Announc.">
        <title>Expanding the biotechnology potential of lactobacilli through comparative genomics of 213 strains and associated genera.</title>
        <authorList>
            <person name="Sun Z."/>
            <person name="Harris H.M."/>
            <person name="McCann A."/>
            <person name="Guo C."/>
            <person name="Argimon S."/>
            <person name="Zhang W."/>
            <person name="Yang X."/>
            <person name="Jeffery I.B."/>
            <person name="Cooney J.C."/>
            <person name="Kagawa T.F."/>
            <person name="Liu W."/>
            <person name="Song Y."/>
            <person name="Salvetti E."/>
            <person name="Wrobel A."/>
            <person name="Rasinkangas P."/>
            <person name="Parkhill J."/>
            <person name="Rea M.C."/>
            <person name="O'Sullivan O."/>
            <person name="Ritari J."/>
            <person name="Douillard F.P."/>
            <person name="Paul Ross R."/>
            <person name="Yang R."/>
            <person name="Briner A.E."/>
            <person name="Felis G.E."/>
            <person name="de Vos W.M."/>
            <person name="Barrangou R."/>
            <person name="Klaenhammer T.R."/>
            <person name="Caufield P.W."/>
            <person name="Cui Y."/>
            <person name="Zhang H."/>
            <person name="O'Toole P.W."/>
        </authorList>
    </citation>
    <scope>NUCLEOTIDE SEQUENCE [LARGE SCALE GENOMIC DNA]</scope>
    <source>
        <strain evidence="2 3">DSM 21116</strain>
    </source>
</reference>
<feature type="transmembrane region" description="Helical" evidence="1">
    <location>
        <begin position="190"/>
        <end position="223"/>
    </location>
</feature>
<feature type="transmembrane region" description="Helical" evidence="1">
    <location>
        <begin position="165"/>
        <end position="183"/>
    </location>
</feature>